<gene>
    <name evidence="2" type="ordered locus">Mzhil_1603</name>
</gene>
<feature type="domain" description="Amine oxidase" evidence="1">
    <location>
        <begin position="12"/>
        <end position="410"/>
    </location>
</feature>
<dbReference type="PANTHER" id="PTHR43734:SF1">
    <property type="entry name" value="PHYTOENE DESATURASE"/>
    <property type="match status" value="1"/>
</dbReference>
<dbReference type="EMBL" id="CP002101">
    <property type="protein sequence ID" value="AEH61441.1"/>
    <property type="molecule type" value="Genomic_DNA"/>
</dbReference>
<dbReference type="STRING" id="679901.Mzhil_1603"/>
<dbReference type="Proteomes" id="UP000006622">
    <property type="component" value="Chromosome"/>
</dbReference>
<dbReference type="KEGG" id="mzh:Mzhil_1603"/>
<proteinExistence type="predicted"/>
<dbReference type="RefSeq" id="WP_013898877.1">
    <property type="nucleotide sequence ID" value="NC_015676.1"/>
</dbReference>
<accession>F7XPL0</accession>
<dbReference type="AlphaFoldDB" id="F7XPL0"/>
<dbReference type="InterPro" id="IPR036188">
    <property type="entry name" value="FAD/NAD-bd_sf"/>
</dbReference>
<dbReference type="Gene3D" id="3.50.50.60">
    <property type="entry name" value="FAD/NAD(P)-binding domain"/>
    <property type="match status" value="1"/>
</dbReference>
<dbReference type="PRINTS" id="PR00419">
    <property type="entry name" value="ADXRDTASE"/>
</dbReference>
<evidence type="ECO:0000313" key="3">
    <source>
        <dbReference type="Proteomes" id="UP000006622"/>
    </source>
</evidence>
<evidence type="ECO:0000313" key="2">
    <source>
        <dbReference type="EMBL" id="AEH61441.1"/>
    </source>
</evidence>
<dbReference type="PANTHER" id="PTHR43734">
    <property type="entry name" value="PHYTOENE DESATURASE"/>
    <property type="match status" value="1"/>
</dbReference>
<name>F7XPL0_METZD</name>
<dbReference type="InterPro" id="IPR002937">
    <property type="entry name" value="Amino_oxidase"/>
</dbReference>
<protein>
    <submittedName>
        <fullName evidence="2">Amine oxidase</fullName>
    </submittedName>
</protein>
<sequence length="428" mass="46757" precursor="true">MILKATIIGAGLGGLLSAAKLARSGYDVEVFERLPVIGGRFTNIDHKGYKLSTGALHMIPHGPSGPLAQILRDVGAEVEIVRSRPMSVIRMPADKDSEDYKGGYVDMPFNHFTKPFSFINRLKIAFYTTATKIFPPKEGSFQEWFSKHIHEDWTYRIADSFCGWSLSLRSSDVPAKEAFEIFSNLYRYSGSGVPIGGCEAVIRALEDVIVSCGGRIHTGHEVSEIITENGNATGILCEGNSYSADIVISNLGHRETARICPDLRNKDNYKEYLDSLEKIKPSAGVKICLGAEEPLIGHGGVLLTPYARRVNGINEVTNIDPGLAPPGKHLVMAHQCTPWDRIDHLEEEIELGLRDLEEIFTGKNYEVLMVQSYHNGWPVNRAGSGQDIGNTTPIESLFVVGDGAKGHGGIEVEGIALGVSGTMKKIIH</sequence>
<evidence type="ECO:0000259" key="1">
    <source>
        <dbReference type="Pfam" id="PF01593"/>
    </source>
</evidence>
<organism evidence="2 3">
    <name type="scientific">Methanosalsum zhilinae (strain DSM 4017 / NBRC 107636 / OCM 62 / WeN5)</name>
    <name type="common">Methanohalophilus zhilinae</name>
    <dbReference type="NCBI Taxonomy" id="679901"/>
    <lineage>
        <taxon>Archaea</taxon>
        <taxon>Methanobacteriati</taxon>
        <taxon>Methanobacteriota</taxon>
        <taxon>Stenosarchaea group</taxon>
        <taxon>Methanomicrobia</taxon>
        <taxon>Methanosarcinales</taxon>
        <taxon>Methanosarcinaceae</taxon>
        <taxon>Methanosalsum</taxon>
    </lineage>
</organism>
<dbReference type="HOGENOM" id="CLU_668371_0_0_2"/>
<dbReference type="GO" id="GO:0016491">
    <property type="term" value="F:oxidoreductase activity"/>
    <property type="evidence" value="ECO:0007669"/>
    <property type="project" value="InterPro"/>
</dbReference>
<dbReference type="GeneID" id="10823242"/>
<dbReference type="Gene3D" id="3.90.660.50">
    <property type="match status" value="1"/>
</dbReference>
<dbReference type="Pfam" id="PF01593">
    <property type="entry name" value="Amino_oxidase"/>
    <property type="match status" value="1"/>
</dbReference>
<dbReference type="SUPFAM" id="SSF51905">
    <property type="entry name" value="FAD/NAD(P)-binding domain"/>
    <property type="match status" value="1"/>
</dbReference>
<keyword evidence="3" id="KW-1185">Reference proteome</keyword>
<reference evidence="2 3" key="1">
    <citation type="submission" date="2010-07" db="EMBL/GenBank/DDBJ databases">
        <title>The complete genome of Methanosalsum zhilinae DSM 4017.</title>
        <authorList>
            <consortium name="US DOE Joint Genome Institute (JGI-PGF)"/>
            <person name="Lucas S."/>
            <person name="Copeland A."/>
            <person name="Lapidus A."/>
            <person name="Glavina del Rio T."/>
            <person name="Dalin E."/>
            <person name="Tice H."/>
            <person name="Bruce D."/>
            <person name="Goodwin L."/>
            <person name="Pitluck S."/>
            <person name="Kyrpides N."/>
            <person name="Mavromatis K."/>
            <person name="Ovchinnikova G."/>
            <person name="Daligault H."/>
            <person name="Detter J.C."/>
            <person name="Han C."/>
            <person name="Tapia R."/>
            <person name="Larimer F."/>
            <person name="Land M."/>
            <person name="Hauser L."/>
            <person name="Markowitz V."/>
            <person name="Cheng J.-F."/>
            <person name="Hugenholtz P."/>
            <person name="Woyke T."/>
            <person name="Wu D."/>
            <person name="Spring S."/>
            <person name="Schueler E."/>
            <person name="Brambilla E."/>
            <person name="Klenk H.-P."/>
            <person name="Eisen J.A."/>
        </authorList>
    </citation>
    <scope>NUCLEOTIDE SEQUENCE [LARGE SCALE GENOMIC DNA]</scope>
    <source>
        <strain evidence="3">DSM 4017 / NBRC 107636 / OCM 62 / WeN5</strain>
    </source>
</reference>